<dbReference type="EMBL" id="BAET01000020">
    <property type="protein sequence ID" value="GAB56090.1"/>
    <property type="molecule type" value="Genomic_DNA"/>
</dbReference>
<dbReference type="eggNOG" id="COG2911">
    <property type="taxonomic scope" value="Bacteria"/>
</dbReference>
<dbReference type="Proteomes" id="UP000053586">
    <property type="component" value="Unassembled WGS sequence"/>
</dbReference>
<protein>
    <recommendedName>
        <fullName evidence="3">Porin</fullName>
    </recommendedName>
</protein>
<reference evidence="1 2" key="2">
    <citation type="journal article" date="2017" name="Antonie Van Leeuwenhoek">
        <title>Rhizobium rhizosphaerae sp. nov., a novel species isolated from rice rhizosphere.</title>
        <authorList>
            <person name="Zhao J.J."/>
            <person name="Zhang J."/>
            <person name="Zhang R.J."/>
            <person name="Zhang C.W."/>
            <person name="Yin H.Q."/>
            <person name="Zhang X.X."/>
        </authorList>
    </citation>
    <scope>NUCLEOTIDE SEQUENCE [LARGE SCALE GENOMIC DNA]</scope>
    <source>
        <strain evidence="1 2">ACAM 611</strain>
    </source>
</reference>
<keyword evidence="2" id="KW-1185">Reference proteome</keyword>
<comment type="caution">
    <text evidence="1">The sequence shown here is derived from an EMBL/GenBank/DDBJ whole genome shotgun (WGS) entry which is preliminary data.</text>
</comment>
<organism evidence="1 2">
    <name type="scientific">Glaciecola punicea ACAM 611</name>
    <dbReference type="NCBI Taxonomy" id="1121923"/>
    <lineage>
        <taxon>Bacteria</taxon>
        <taxon>Pseudomonadati</taxon>
        <taxon>Pseudomonadota</taxon>
        <taxon>Gammaproteobacteria</taxon>
        <taxon>Alteromonadales</taxon>
        <taxon>Alteromonadaceae</taxon>
        <taxon>Glaciecola</taxon>
    </lineage>
</organism>
<evidence type="ECO:0008006" key="3">
    <source>
        <dbReference type="Google" id="ProtNLM"/>
    </source>
</evidence>
<evidence type="ECO:0000313" key="2">
    <source>
        <dbReference type="Proteomes" id="UP000053586"/>
    </source>
</evidence>
<dbReference type="STRING" id="56804.BAE46_07015"/>
<reference evidence="1 2" key="1">
    <citation type="journal article" date="2012" name="J. Bacteriol.">
        <title>Genome sequence of proteorhodopsin-containing sea ice bacterium Glaciecola punicea ACAM 611T.</title>
        <authorList>
            <person name="Qin Q.-L."/>
            <person name="Xie B.-B."/>
            <person name="Shu Y.-L."/>
            <person name="Rong J.-C."/>
            <person name="Zhao D.-L."/>
            <person name="Zhang X.-Y."/>
            <person name="Chen X.-L."/>
            <person name="Zhou B.-C."/>
            <person name="Zhanga Y.-Z."/>
        </authorList>
    </citation>
    <scope>NUCLEOTIDE SEQUENCE [LARGE SCALE GENOMIC DNA]</scope>
    <source>
        <strain evidence="1 2">ACAM 611</strain>
    </source>
</reference>
<dbReference type="InterPro" id="IPR045748">
    <property type="entry name" value="DcaP"/>
</dbReference>
<dbReference type="Pfam" id="PF19577">
    <property type="entry name" value="DcaP"/>
    <property type="match status" value="1"/>
</dbReference>
<dbReference type="SUPFAM" id="SSF56935">
    <property type="entry name" value="Porins"/>
    <property type="match status" value="1"/>
</dbReference>
<evidence type="ECO:0000313" key="1">
    <source>
        <dbReference type="EMBL" id="GAB56090.1"/>
    </source>
</evidence>
<sequence length="399" mass="44607">MNEMLEQRLLKLEQTTETYKNSALIKASAPNIDEGLTVAFHGYIKADLIYDIGAQSGDRINYGAIPLKGSPADNISGHYRMHARESRINFQTKMNTKYGQFKTLIEGDFFGGDTFSPAGSEVISNAVDFRLRHAYAELGPWLLGQASSNYVDVASYPENLNFANDTGQVLLRQSQLRYTLPYKGFTYSFSLENPEADFIDTAGQKRPNGQDSIPDVTARILFKDSFGHVSLQSVFRKLTVNDGTFKDNTNGFGLGISGKVKIFNRNQLRFHLSAGDGIGRYIQEAANTAAVVSGTGTDNLTLDTQKAWGGYLGYQHWWTENVRSNFNLGFVTVDWNEPLLSQSVSDLQNKYIKSYHVNIIWRLLPKVNLGLEISKAEREQVNGAKGNINRVQMSAKYEF</sequence>
<proteinExistence type="predicted"/>
<accession>H5TCR3</accession>
<gene>
    <name evidence="1" type="ORF">GPUN_1975</name>
</gene>
<dbReference type="AlphaFoldDB" id="H5TCR3"/>
<name>H5TCR3_9ALTE</name>